<dbReference type="EC" id="2.4.1.-" evidence="11"/>
<evidence type="ECO:0000256" key="7">
    <source>
        <dbReference type="ARBA" id="ARBA00022824"/>
    </source>
</evidence>
<feature type="transmembrane region" description="Helical" evidence="11">
    <location>
        <begin position="91"/>
        <end position="110"/>
    </location>
</feature>
<comment type="similarity">
    <text evidence="3 11">Belongs to the ALG6/ALG8 glucosyltransferase family.</text>
</comment>
<comment type="pathway">
    <text evidence="2 11">Protein modification; protein glycosylation.</text>
</comment>
<dbReference type="PANTHER" id="PTHR12413:SF2">
    <property type="entry name" value="DOLICHYL PYROPHOSPHATE GLC1MAN9GLCNAC2 ALPHA-1,3-GLUCOSYLTRANSFERASE-RELATED"/>
    <property type="match status" value="1"/>
</dbReference>
<evidence type="ECO:0000256" key="1">
    <source>
        <dbReference type="ARBA" id="ARBA00004477"/>
    </source>
</evidence>
<comment type="subcellular location">
    <subcellularLocation>
        <location evidence="1 11">Endoplasmic reticulum membrane</location>
        <topology evidence="1 11">Multi-pass membrane protein</topology>
    </subcellularLocation>
</comment>
<evidence type="ECO:0000256" key="5">
    <source>
        <dbReference type="ARBA" id="ARBA00022679"/>
    </source>
</evidence>
<gene>
    <name evidence="12" type="ORF">RhiirC2_768675</name>
</gene>
<proteinExistence type="inferred from homology"/>
<keyword evidence="5 11" id="KW-0808">Transferase</keyword>
<sequence>MLKDLIIFSTFVKLLLFPTYRSTDFEVHRNWLAITHSLPISKWYYEDRSEWTLDYPPFFAWFEWILSQFAPLADKEMLRVDNLNYTSDATIYFQRATVIISELVLFYALKKYLTTNNMKNKNLLNILAASIFLNPGILIVDHILLFLFSQADDLLILFYLFIIFNSC</sequence>
<comment type="caution">
    <text evidence="11">Lacks conserved residue(s) required for the propagation of feature annotation.</text>
</comment>
<name>A0A2N1P124_9GLOM</name>
<reference evidence="12 13" key="2">
    <citation type="submission" date="2017-10" db="EMBL/GenBank/DDBJ databases">
        <title>Extensive intraspecific genome diversity in a model arbuscular mycorrhizal fungus.</title>
        <authorList>
            <person name="Chen E.C.H."/>
            <person name="Morin E."/>
            <person name="Baudet D."/>
            <person name="Noel J."/>
            <person name="Ndikumana S."/>
            <person name="Charron P."/>
            <person name="St-Onge C."/>
            <person name="Giorgi J."/>
            <person name="Grigoriev I.V."/>
            <person name="Roux C."/>
            <person name="Martin F.M."/>
            <person name="Corradi N."/>
        </authorList>
    </citation>
    <scope>NUCLEOTIDE SEQUENCE [LARGE SCALE GENOMIC DNA]</scope>
    <source>
        <strain evidence="12 13">C2</strain>
    </source>
</reference>
<accession>A0A2N1P124</accession>
<evidence type="ECO:0000313" key="12">
    <source>
        <dbReference type="EMBL" id="PKK79839.1"/>
    </source>
</evidence>
<dbReference type="Proteomes" id="UP000233469">
    <property type="component" value="Unassembled WGS sequence"/>
</dbReference>
<dbReference type="GO" id="GO:0006487">
    <property type="term" value="P:protein N-linked glycosylation"/>
    <property type="evidence" value="ECO:0007669"/>
    <property type="project" value="TreeGrafter"/>
</dbReference>
<evidence type="ECO:0000256" key="6">
    <source>
        <dbReference type="ARBA" id="ARBA00022692"/>
    </source>
</evidence>
<evidence type="ECO:0000256" key="11">
    <source>
        <dbReference type="RuleBase" id="RU363110"/>
    </source>
</evidence>
<dbReference type="UniPathway" id="UPA00378"/>
<dbReference type="PANTHER" id="PTHR12413">
    <property type="entry name" value="DOLICHYL GLYCOSYLTRANSFERASE"/>
    <property type="match status" value="1"/>
</dbReference>
<evidence type="ECO:0000313" key="13">
    <source>
        <dbReference type="Proteomes" id="UP000233469"/>
    </source>
</evidence>
<dbReference type="EMBL" id="LLXL01000030">
    <property type="protein sequence ID" value="PKK79839.1"/>
    <property type="molecule type" value="Genomic_DNA"/>
</dbReference>
<keyword evidence="6 11" id="KW-0812">Transmembrane</keyword>
<dbReference type="VEuPathDB" id="FungiDB:RhiirA1_530247"/>
<feature type="transmembrane region" description="Helical" evidence="11">
    <location>
        <begin position="122"/>
        <end position="140"/>
    </location>
</feature>
<keyword evidence="7 11" id="KW-0256">Endoplasmic reticulum</keyword>
<dbReference type="VEuPathDB" id="FungiDB:FUN_002285"/>
<dbReference type="GO" id="GO:0042283">
    <property type="term" value="F:dolichyl pyrophosphate Glc1Man9GlcNAc2 alpha-1,3-glucosyltransferase activity"/>
    <property type="evidence" value="ECO:0007669"/>
    <property type="project" value="UniProtKB-EC"/>
</dbReference>
<dbReference type="Pfam" id="PF03155">
    <property type="entry name" value="Alg6_Alg8"/>
    <property type="match status" value="1"/>
</dbReference>
<evidence type="ECO:0000256" key="8">
    <source>
        <dbReference type="ARBA" id="ARBA00022989"/>
    </source>
</evidence>
<evidence type="ECO:0000256" key="10">
    <source>
        <dbReference type="ARBA" id="ARBA00047346"/>
    </source>
</evidence>
<reference evidence="12 13" key="1">
    <citation type="submission" date="2016-04" db="EMBL/GenBank/DDBJ databases">
        <title>Genome analyses suggest a sexual origin of heterokaryosis in a supposedly ancient asexual fungus.</title>
        <authorList>
            <person name="Ropars J."/>
            <person name="Sedzielewska K."/>
            <person name="Noel J."/>
            <person name="Charron P."/>
            <person name="Farinelli L."/>
            <person name="Marton T."/>
            <person name="Kruger M."/>
            <person name="Pelin A."/>
            <person name="Brachmann A."/>
            <person name="Corradi N."/>
        </authorList>
    </citation>
    <scope>NUCLEOTIDE SEQUENCE [LARGE SCALE GENOMIC DNA]</scope>
    <source>
        <strain evidence="12 13">C2</strain>
    </source>
</reference>
<evidence type="ECO:0000256" key="4">
    <source>
        <dbReference type="ARBA" id="ARBA00022676"/>
    </source>
</evidence>
<dbReference type="AlphaFoldDB" id="A0A2N1P124"/>
<evidence type="ECO:0000256" key="2">
    <source>
        <dbReference type="ARBA" id="ARBA00004922"/>
    </source>
</evidence>
<keyword evidence="8 11" id="KW-1133">Transmembrane helix</keyword>
<comment type="caution">
    <text evidence="12">The sequence shown here is derived from an EMBL/GenBank/DDBJ whole genome shotgun (WGS) entry which is preliminary data.</text>
</comment>
<evidence type="ECO:0000256" key="3">
    <source>
        <dbReference type="ARBA" id="ARBA00008715"/>
    </source>
</evidence>
<feature type="transmembrane region" description="Helical" evidence="11">
    <location>
        <begin position="146"/>
        <end position="164"/>
    </location>
</feature>
<protein>
    <recommendedName>
        <fullName evidence="11">Alpha-1,3-glucosyltransferase</fullName>
        <ecNumber evidence="11">2.4.1.-</ecNumber>
    </recommendedName>
</protein>
<organism evidence="12 13">
    <name type="scientific">Rhizophagus irregularis</name>
    <dbReference type="NCBI Taxonomy" id="588596"/>
    <lineage>
        <taxon>Eukaryota</taxon>
        <taxon>Fungi</taxon>
        <taxon>Fungi incertae sedis</taxon>
        <taxon>Mucoromycota</taxon>
        <taxon>Glomeromycotina</taxon>
        <taxon>Glomeromycetes</taxon>
        <taxon>Glomerales</taxon>
        <taxon>Glomeraceae</taxon>
        <taxon>Rhizophagus</taxon>
    </lineage>
</organism>
<keyword evidence="9 11" id="KW-0472">Membrane</keyword>
<comment type="catalytic activity">
    <reaction evidence="10">
        <text>an alpha-D-Glc-(1-&gt;3)-alpha-D-Man-(1-&gt;2)-alpha-D-Man-(1-&gt;2)-alpha-D-Man-(1-&gt;3)-[alpha-D-Man-(1-&gt;2)-alpha-D-Man-(1-&gt;3)-[alpha-D-Man-(1-&gt;2)-alpha-D-Man-(1-&gt;6)]-alpha-D-Man-(1-&gt;6)]-beta-D-Man-(1-&gt;4)-beta-D-GlcNAc-(1-&gt;4)-alpha-D-GlcNAc-diphospho-di-trans,poly-cis-dolichol + a di-trans,poly-cis-dolichyl beta-D-glucosyl phosphate = an alpha-D-Glc-(1-&gt;3)-alpha-D-Glc-(1-&gt;3)-alpha-D-Man-(1-&gt;2)-alpha-D-Man-(1-&gt;2)-alpha-D-Man-(1-&gt;3)-[alpha-D-Man-(1-&gt;2)-alpha-D-Man-(1-&gt;3)-[alpha-D-Man-(1-&gt;2)-alpha-D-Man-(1-&gt;6)]-alpha-D-Man-(1-&gt;6)]-beta-D-Man-(1-&gt;4)-beta-D-GlcNAc-(1-&gt;4)-alpha-D-GlcNAc-diphospho-di-trans,poly-cis-dolichol + a di-trans,poly-cis-dolichyl phosphate + H(+)</text>
        <dbReference type="Rhea" id="RHEA:31307"/>
        <dbReference type="Rhea" id="RHEA-COMP:19498"/>
        <dbReference type="Rhea" id="RHEA-COMP:19502"/>
        <dbReference type="Rhea" id="RHEA-COMP:19521"/>
        <dbReference type="Rhea" id="RHEA-COMP:19522"/>
        <dbReference type="ChEBI" id="CHEBI:15378"/>
        <dbReference type="ChEBI" id="CHEBI:57525"/>
        <dbReference type="ChEBI" id="CHEBI:57683"/>
        <dbReference type="ChEBI" id="CHEBI:132521"/>
        <dbReference type="ChEBI" id="CHEBI:132522"/>
        <dbReference type="EC" id="2.4.1.265"/>
    </reaction>
    <physiologicalReaction direction="left-to-right" evidence="10">
        <dbReference type="Rhea" id="RHEA:31308"/>
    </physiologicalReaction>
</comment>
<dbReference type="VEuPathDB" id="FungiDB:RhiirFUN_002346"/>
<dbReference type="GO" id="GO:0005789">
    <property type="term" value="C:endoplasmic reticulum membrane"/>
    <property type="evidence" value="ECO:0007669"/>
    <property type="project" value="UniProtKB-SubCell"/>
</dbReference>
<evidence type="ECO:0000256" key="9">
    <source>
        <dbReference type="ARBA" id="ARBA00023136"/>
    </source>
</evidence>
<dbReference type="InterPro" id="IPR004856">
    <property type="entry name" value="Glyco_trans_ALG6/ALG8"/>
</dbReference>
<keyword evidence="4 11" id="KW-0328">Glycosyltransferase</keyword>